<gene>
    <name evidence="2" type="ORF">LRAMOSA03095</name>
</gene>
<reference evidence="2" key="1">
    <citation type="journal article" date="2014" name="Genome Announc.">
        <title>De novo whole-genome sequence and genome annotation of Lichtheimia ramosa.</title>
        <authorList>
            <person name="Linde J."/>
            <person name="Schwartze V."/>
            <person name="Binder U."/>
            <person name="Lass-Florl C."/>
            <person name="Voigt K."/>
            <person name="Horn F."/>
        </authorList>
    </citation>
    <scope>NUCLEOTIDE SEQUENCE</scope>
    <source>
        <strain evidence="2">JMRC FSU:6197</strain>
    </source>
</reference>
<evidence type="ECO:0000256" key="1">
    <source>
        <dbReference type="SAM" id="MobiDB-lite"/>
    </source>
</evidence>
<feature type="region of interest" description="Disordered" evidence="1">
    <location>
        <begin position="32"/>
        <end position="56"/>
    </location>
</feature>
<evidence type="ECO:0000313" key="2">
    <source>
        <dbReference type="EMBL" id="CDS10419.1"/>
    </source>
</evidence>
<proteinExistence type="predicted"/>
<protein>
    <submittedName>
        <fullName evidence="2">Uncharacterized protein</fullName>
    </submittedName>
</protein>
<name>A0A077WT37_9FUNG</name>
<dbReference type="AlphaFoldDB" id="A0A077WT37"/>
<sequence>MSVDTTESSSVINVAKQRIEQELDLLHARKQNMDLSAPSSGKVKKKNAKKGVNARQQKKLAKALAIADKEEIRIEKAATKAEKRKARKMVWT</sequence>
<dbReference type="OrthoDB" id="2283058at2759"/>
<dbReference type="EMBL" id="LK023335">
    <property type="protein sequence ID" value="CDS10419.1"/>
    <property type="molecule type" value="Genomic_DNA"/>
</dbReference>
<accession>A0A077WT37</accession>
<organism evidence="2">
    <name type="scientific">Lichtheimia ramosa</name>
    <dbReference type="NCBI Taxonomy" id="688394"/>
    <lineage>
        <taxon>Eukaryota</taxon>
        <taxon>Fungi</taxon>
        <taxon>Fungi incertae sedis</taxon>
        <taxon>Mucoromycota</taxon>
        <taxon>Mucoromycotina</taxon>
        <taxon>Mucoromycetes</taxon>
        <taxon>Mucorales</taxon>
        <taxon>Lichtheimiaceae</taxon>
        <taxon>Lichtheimia</taxon>
    </lineage>
</organism>